<dbReference type="GO" id="GO:0046872">
    <property type="term" value="F:metal ion binding"/>
    <property type="evidence" value="ECO:0007669"/>
    <property type="project" value="UniProtKB-KW"/>
</dbReference>
<evidence type="ECO:0000256" key="8">
    <source>
        <dbReference type="ARBA" id="ARBA00051875"/>
    </source>
</evidence>
<dbReference type="CDD" id="cd00515">
    <property type="entry name" value="HAM1"/>
    <property type="match status" value="1"/>
</dbReference>
<dbReference type="GO" id="GO:0035870">
    <property type="term" value="F:dITP diphosphatase activity"/>
    <property type="evidence" value="ECO:0007669"/>
    <property type="project" value="UniProtKB-UniRule"/>
</dbReference>
<comment type="catalytic activity">
    <reaction evidence="10">
        <text>ITP + H2O = IMP + diphosphate + H(+)</text>
        <dbReference type="Rhea" id="RHEA:29399"/>
        <dbReference type="ChEBI" id="CHEBI:15377"/>
        <dbReference type="ChEBI" id="CHEBI:15378"/>
        <dbReference type="ChEBI" id="CHEBI:33019"/>
        <dbReference type="ChEBI" id="CHEBI:58053"/>
        <dbReference type="ChEBI" id="CHEBI:61402"/>
        <dbReference type="EC" id="3.6.1.66"/>
    </reaction>
</comment>
<dbReference type="EC" id="3.6.1.66" evidence="10"/>
<evidence type="ECO:0000256" key="3">
    <source>
        <dbReference type="ARBA" id="ARBA00022723"/>
    </source>
</evidence>
<keyword evidence="13" id="KW-1185">Reference proteome</keyword>
<proteinExistence type="inferred from homology"/>
<evidence type="ECO:0000256" key="9">
    <source>
        <dbReference type="ARBA" id="ARBA00052017"/>
    </source>
</evidence>
<evidence type="ECO:0000256" key="2">
    <source>
        <dbReference type="ARBA" id="ARBA00011738"/>
    </source>
</evidence>
<dbReference type="InterPro" id="IPR029001">
    <property type="entry name" value="ITPase-like_fam"/>
</dbReference>
<evidence type="ECO:0000256" key="1">
    <source>
        <dbReference type="ARBA" id="ARBA00008023"/>
    </source>
</evidence>
<feature type="binding site" evidence="10">
    <location>
        <begin position="8"/>
        <end position="13"/>
    </location>
    <ligand>
        <name>substrate</name>
    </ligand>
</feature>
<dbReference type="GO" id="GO:0000166">
    <property type="term" value="F:nucleotide binding"/>
    <property type="evidence" value="ECO:0007669"/>
    <property type="project" value="UniProtKB-KW"/>
</dbReference>
<comment type="similarity">
    <text evidence="1 10 11">Belongs to the HAM1 NTPase family.</text>
</comment>
<dbReference type="FunFam" id="3.90.950.10:FF:000001">
    <property type="entry name" value="dITP/XTP pyrophosphatase"/>
    <property type="match status" value="1"/>
</dbReference>
<dbReference type="PANTHER" id="PTHR11067">
    <property type="entry name" value="INOSINE TRIPHOSPHATE PYROPHOSPHATASE/HAM1 PROTEIN"/>
    <property type="match status" value="1"/>
</dbReference>
<dbReference type="GO" id="GO:0036222">
    <property type="term" value="F:XTP diphosphatase activity"/>
    <property type="evidence" value="ECO:0007669"/>
    <property type="project" value="UniProtKB-UniRule"/>
</dbReference>
<dbReference type="InterPro" id="IPR002637">
    <property type="entry name" value="RdgB/HAM1"/>
</dbReference>
<dbReference type="NCBIfam" id="NF011397">
    <property type="entry name" value="PRK14822.1"/>
    <property type="match status" value="1"/>
</dbReference>
<dbReference type="GO" id="GO:0036220">
    <property type="term" value="F:ITP diphosphatase activity"/>
    <property type="evidence" value="ECO:0007669"/>
    <property type="project" value="UniProtKB-UniRule"/>
</dbReference>
<feature type="binding site" evidence="10">
    <location>
        <begin position="179"/>
        <end position="180"/>
    </location>
    <ligand>
        <name>substrate</name>
    </ligand>
</feature>
<feature type="active site" description="Proton acceptor" evidence="10">
    <location>
        <position position="69"/>
    </location>
</feature>
<dbReference type="GO" id="GO:0005829">
    <property type="term" value="C:cytosol"/>
    <property type="evidence" value="ECO:0007669"/>
    <property type="project" value="TreeGrafter"/>
</dbReference>
<dbReference type="HAMAP" id="MF_01405">
    <property type="entry name" value="Non_canon_purine_NTPase"/>
    <property type="match status" value="1"/>
</dbReference>
<gene>
    <name evidence="12" type="ORF">FC60_GL001346</name>
</gene>
<dbReference type="Gene3D" id="3.90.950.10">
    <property type="match status" value="1"/>
</dbReference>
<evidence type="ECO:0000256" key="11">
    <source>
        <dbReference type="RuleBase" id="RU003781"/>
    </source>
</evidence>
<evidence type="ECO:0000256" key="10">
    <source>
        <dbReference type="HAMAP-Rule" id="MF_01405"/>
    </source>
</evidence>
<dbReference type="GO" id="GO:0009117">
    <property type="term" value="P:nucleotide metabolic process"/>
    <property type="evidence" value="ECO:0007669"/>
    <property type="project" value="UniProtKB-KW"/>
</dbReference>
<feature type="binding site" evidence="10">
    <location>
        <position position="70"/>
    </location>
    <ligand>
        <name>substrate</name>
    </ligand>
</feature>
<dbReference type="InterPro" id="IPR020922">
    <property type="entry name" value="dITP/XTP_pyrophosphatase"/>
</dbReference>
<dbReference type="EMBL" id="AZFN01000004">
    <property type="protein sequence ID" value="KRM03262.1"/>
    <property type="molecule type" value="Genomic_DNA"/>
</dbReference>
<dbReference type="PANTHER" id="PTHR11067:SF9">
    <property type="entry name" value="INOSINE TRIPHOSPHATE PYROPHOSPHATASE"/>
    <property type="match status" value="1"/>
</dbReference>
<feature type="binding site" evidence="10">
    <location>
        <begin position="151"/>
        <end position="154"/>
    </location>
    <ligand>
        <name>substrate</name>
    </ligand>
</feature>
<comment type="caution">
    <text evidence="12">The sequence shown here is derived from an EMBL/GenBank/DDBJ whole genome shotgun (WGS) entry which is preliminary data.</text>
</comment>
<dbReference type="Pfam" id="PF01725">
    <property type="entry name" value="Ham1p_like"/>
    <property type="match status" value="1"/>
</dbReference>
<evidence type="ECO:0000256" key="4">
    <source>
        <dbReference type="ARBA" id="ARBA00022741"/>
    </source>
</evidence>
<reference evidence="12 13" key="1">
    <citation type="journal article" date="2015" name="Genome Announc.">
        <title>Expanding the biotechnology potential of lactobacilli through comparative genomics of 213 strains and associated genera.</title>
        <authorList>
            <person name="Sun Z."/>
            <person name="Harris H.M."/>
            <person name="McCann A."/>
            <person name="Guo C."/>
            <person name="Argimon S."/>
            <person name="Zhang W."/>
            <person name="Yang X."/>
            <person name="Jeffery I.B."/>
            <person name="Cooney J.C."/>
            <person name="Kagawa T.F."/>
            <person name="Liu W."/>
            <person name="Song Y."/>
            <person name="Salvetti E."/>
            <person name="Wrobel A."/>
            <person name="Rasinkangas P."/>
            <person name="Parkhill J."/>
            <person name="Rea M.C."/>
            <person name="O'Sullivan O."/>
            <person name="Ritari J."/>
            <person name="Douillard F.P."/>
            <person name="Paul Ross R."/>
            <person name="Yang R."/>
            <person name="Briner A.E."/>
            <person name="Felis G.E."/>
            <person name="de Vos W.M."/>
            <person name="Barrangou R."/>
            <person name="Klaenhammer T.R."/>
            <person name="Caufield P.W."/>
            <person name="Cui Y."/>
            <person name="Zhang H."/>
            <person name="O'Toole P.W."/>
        </authorList>
    </citation>
    <scope>NUCLEOTIDE SEQUENCE [LARGE SCALE GENOMIC DNA]</scope>
    <source>
        <strain evidence="12 13">DSM 16045</strain>
    </source>
</reference>
<dbReference type="NCBIfam" id="TIGR00042">
    <property type="entry name" value="RdgB/HAM1 family non-canonical purine NTP pyrophosphatase"/>
    <property type="match status" value="1"/>
</dbReference>
<comment type="subunit">
    <text evidence="2 10">Homodimer.</text>
</comment>
<keyword evidence="6 10" id="KW-0460">Magnesium</keyword>
<dbReference type="Proteomes" id="UP000051739">
    <property type="component" value="Unassembled WGS sequence"/>
</dbReference>
<dbReference type="AlphaFoldDB" id="A0A0R1VCN6"/>
<evidence type="ECO:0000256" key="7">
    <source>
        <dbReference type="ARBA" id="ARBA00023080"/>
    </source>
</evidence>
<keyword evidence="7 10" id="KW-0546">Nucleotide metabolism</keyword>
<comment type="catalytic activity">
    <reaction evidence="9 10">
        <text>XTP + H2O = XMP + diphosphate + H(+)</text>
        <dbReference type="Rhea" id="RHEA:28610"/>
        <dbReference type="ChEBI" id="CHEBI:15377"/>
        <dbReference type="ChEBI" id="CHEBI:15378"/>
        <dbReference type="ChEBI" id="CHEBI:33019"/>
        <dbReference type="ChEBI" id="CHEBI:57464"/>
        <dbReference type="ChEBI" id="CHEBI:61314"/>
        <dbReference type="EC" id="3.6.1.66"/>
    </reaction>
</comment>
<evidence type="ECO:0000256" key="5">
    <source>
        <dbReference type="ARBA" id="ARBA00022801"/>
    </source>
</evidence>
<feature type="binding site" evidence="10">
    <location>
        <position position="69"/>
    </location>
    <ligand>
        <name>Mg(2+)</name>
        <dbReference type="ChEBI" id="CHEBI:18420"/>
    </ligand>
</feature>
<sequence>MATIIIATKNAHKAQEFAALLTPYQLEVKTLADFPPLEIVEDGRTFEENARKKAQAAVAAFNLPVLADDSGLMIDALNGEPGVYSARYAGDHDDAANNQKVLEKLNGLPFAERTAHFHTTIVGLKPTGEEIVVNGQVNGHILDTPQGENGFGYDPIFWVDELEVPMATLTMTEKNQISHRGRALQALMQEFKEWWN</sequence>
<dbReference type="GO" id="GO:0009146">
    <property type="term" value="P:purine nucleoside triphosphate catabolic process"/>
    <property type="evidence" value="ECO:0007669"/>
    <property type="project" value="UniProtKB-UniRule"/>
</dbReference>
<evidence type="ECO:0000256" key="6">
    <source>
        <dbReference type="ARBA" id="ARBA00022842"/>
    </source>
</evidence>
<protein>
    <recommendedName>
        <fullName evidence="10">dITP/XTP pyrophosphatase</fullName>
        <ecNumber evidence="10">3.6.1.66</ecNumber>
    </recommendedName>
    <alternativeName>
        <fullName evidence="10">Non-canonical purine NTP pyrophosphatase</fullName>
    </alternativeName>
    <alternativeName>
        <fullName evidence="10">Non-standard purine NTP pyrophosphatase</fullName>
    </alternativeName>
    <alternativeName>
        <fullName evidence="10">Nucleoside-triphosphate diphosphatase</fullName>
    </alternativeName>
    <alternativeName>
        <fullName evidence="10">Nucleoside-triphosphate pyrophosphatase</fullName>
        <shortName evidence="10">NTPase</shortName>
    </alternativeName>
</protein>
<dbReference type="SUPFAM" id="SSF52972">
    <property type="entry name" value="ITPase-like"/>
    <property type="match status" value="1"/>
</dbReference>
<evidence type="ECO:0000313" key="12">
    <source>
        <dbReference type="EMBL" id="KRM03262.1"/>
    </source>
</evidence>
<name>A0A0R1VCN6_9LACO</name>
<comment type="caution">
    <text evidence="10">Lacks conserved residue(s) required for the propagation of feature annotation.</text>
</comment>
<keyword evidence="5 10" id="KW-0378">Hydrolase</keyword>
<dbReference type="RefSeq" id="WP_056936854.1">
    <property type="nucleotide sequence ID" value="NZ_AZFN01000004.1"/>
</dbReference>
<keyword evidence="4 10" id="KW-0547">Nucleotide-binding</keyword>
<feature type="binding site" evidence="10">
    <location>
        <position position="174"/>
    </location>
    <ligand>
        <name>substrate</name>
    </ligand>
</feature>
<dbReference type="GO" id="GO:0017111">
    <property type="term" value="F:ribonucleoside triphosphate phosphatase activity"/>
    <property type="evidence" value="ECO:0007669"/>
    <property type="project" value="InterPro"/>
</dbReference>
<organism evidence="12 13">
    <name type="scientific">Limosilactobacillus gastricus DSM 16045</name>
    <dbReference type="NCBI Taxonomy" id="1423749"/>
    <lineage>
        <taxon>Bacteria</taxon>
        <taxon>Bacillati</taxon>
        <taxon>Bacillota</taxon>
        <taxon>Bacilli</taxon>
        <taxon>Lactobacillales</taxon>
        <taxon>Lactobacillaceae</taxon>
        <taxon>Limosilactobacillus</taxon>
    </lineage>
</organism>
<evidence type="ECO:0000313" key="13">
    <source>
        <dbReference type="Proteomes" id="UP000051739"/>
    </source>
</evidence>
<accession>A0A0R1VCN6</accession>
<comment type="cofactor">
    <cofactor evidence="10">
        <name>Mg(2+)</name>
        <dbReference type="ChEBI" id="CHEBI:18420"/>
    </cofactor>
    <text evidence="10">Binds 1 Mg(2+) ion per subunit.</text>
</comment>
<comment type="catalytic activity">
    <reaction evidence="8 10">
        <text>dITP + H2O = dIMP + diphosphate + H(+)</text>
        <dbReference type="Rhea" id="RHEA:28342"/>
        <dbReference type="ChEBI" id="CHEBI:15377"/>
        <dbReference type="ChEBI" id="CHEBI:15378"/>
        <dbReference type="ChEBI" id="CHEBI:33019"/>
        <dbReference type="ChEBI" id="CHEBI:61194"/>
        <dbReference type="ChEBI" id="CHEBI:61382"/>
        <dbReference type="EC" id="3.6.1.66"/>
    </reaction>
</comment>
<keyword evidence="3 10" id="KW-0479">Metal-binding</keyword>
<comment type="function">
    <text evidence="10">Pyrophosphatase that catalyzes the hydrolysis of nucleoside triphosphates to their monophosphate derivatives, with a high preference for the non-canonical purine nucleotides XTP (xanthosine triphosphate), dITP (deoxyinosine triphosphate) and ITP. Seems to function as a house-cleaning enzyme that removes non-canonical purine nucleotides from the nucleotide pool, thus preventing their incorporation into DNA/RNA and avoiding chromosomal lesions.</text>
</comment>
<dbReference type="PATRIC" id="fig|1423749.3.peg.1377"/>